<sequence>MQVTGVQVTFALARTDLNESKHSSSIVFARDGISCVASRFDGVERPSGMVSKRKEGKPRRESDPRDLIKEALVVKFGVDESDIEAFRMKDFGKL</sequence>
<dbReference type="AlphaFoldDB" id="A0A699ILS0"/>
<name>A0A699ILS0_TANCI</name>
<reference evidence="1" key="1">
    <citation type="journal article" date="2019" name="Sci. Rep.">
        <title>Draft genome of Tanacetum cinerariifolium, the natural source of mosquito coil.</title>
        <authorList>
            <person name="Yamashiro T."/>
            <person name="Shiraishi A."/>
            <person name="Satake H."/>
            <person name="Nakayama K."/>
        </authorList>
    </citation>
    <scope>NUCLEOTIDE SEQUENCE</scope>
</reference>
<comment type="caution">
    <text evidence="1">The sequence shown here is derived from an EMBL/GenBank/DDBJ whole genome shotgun (WGS) entry which is preliminary data.</text>
</comment>
<evidence type="ECO:0000313" key="1">
    <source>
        <dbReference type="EMBL" id="GEZ67259.1"/>
    </source>
</evidence>
<organism evidence="1">
    <name type="scientific">Tanacetum cinerariifolium</name>
    <name type="common">Dalmatian daisy</name>
    <name type="synonym">Chrysanthemum cinerariifolium</name>
    <dbReference type="NCBI Taxonomy" id="118510"/>
    <lineage>
        <taxon>Eukaryota</taxon>
        <taxon>Viridiplantae</taxon>
        <taxon>Streptophyta</taxon>
        <taxon>Embryophyta</taxon>
        <taxon>Tracheophyta</taxon>
        <taxon>Spermatophyta</taxon>
        <taxon>Magnoliopsida</taxon>
        <taxon>eudicotyledons</taxon>
        <taxon>Gunneridae</taxon>
        <taxon>Pentapetalae</taxon>
        <taxon>asterids</taxon>
        <taxon>campanulids</taxon>
        <taxon>Asterales</taxon>
        <taxon>Asteraceae</taxon>
        <taxon>Asteroideae</taxon>
        <taxon>Anthemideae</taxon>
        <taxon>Anthemidinae</taxon>
        <taxon>Tanacetum</taxon>
    </lineage>
</organism>
<protein>
    <submittedName>
        <fullName evidence="1">Uncharacterized protein</fullName>
    </submittedName>
</protein>
<gene>
    <name evidence="1" type="ORF">Tci_539232</name>
</gene>
<dbReference type="EMBL" id="BKCJ010308269">
    <property type="protein sequence ID" value="GEZ67259.1"/>
    <property type="molecule type" value="Genomic_DNA"/>
</dbReference>
<accession>A0A699ILS0</accession>
<proteinExistence type="predicted"/>